<reference evidence="3 4" key="1">
    <citation type="journal article" date="2019" name="Int. J. Syst. Evol. Microbiol.">
        <title>The Global Catalogue of Microorganisms (GCM) 10K type strain sequencing project: providing services to taxonomists for standard genome sequencing and annotation.</title>
        <authorList>
            <consortium name="The Broad Institute Genomics Platform"/>
            <consortium name="The Broad Institute Genome Sequencing Center for Infectious Disease"/>
            <person name="Wu L."/>
            <person name="Ma J."/>
        </authorList>
    </citation>
    <scope>NUCLEOTIDE SEQUENCE [LARGE SCALE GENOMIC DNA]</scope>
    <source>
        <strain evidence="3 4">JCM 16328</strain>
    </source>
</reference>
<feature type="domain" description="DUF7552" evidence="2">
    <location>
        <begin position="5"/>
        <end position="78"/>
    </location>
</feature>
<protein>
    <recommendedName>
        <fullName evidence="2">DUF7552 domain-containing protein</fullName>
    </recommendedName>
</protein>
<evidence type="ECO:0000313" key="4">
    <source>
        <dbReference type="Proteomes" id="UP001500420"/>
    </source>
</evidence>
<dbReference type="AlphaFoldDB" id="A0AAV3T9U5"/>
<dbReference type="EMBL" id="BAAADV010000001">
    <property type="protein sequence ID" value="GAA0667886.1"/>
    <property type="molecule type" value="Genomic_DNA"/>
</dbReference>
<evidence type="ECO:0000259" key="2">
    <source>
        <dbReference type="Pfam" id="PF24422"/>
    </source>
</evidence>
<accession>A0AAV3T9U5</accession>
<gene>
    <name evidence="3" type="ORF">GCM10009020_11950</name>
</gene>
<feature type="compositionally biased region" description="Basic and acidic residues" evidence="1">
    <location>
        <begin position="95"/>
        <end position="130"/>
    </location>
</feature>
<sequence>MTCSLRSLRASVESLATSDGRFGVACARTGVTPVPLARLWFESRADAGMAARLASAYRARLRRFDPAFEYHDLVVHERPAAPATATADAAAGDADSGRDVDSPRDADPRRDAEPPRDADVEAKPPREDGD</sequence>
<dbReference type="RefSeq" id="WP_343773003.1">
    <property type="nucleotide sequence ID" value="NZ_BAAADV010000001.1"/>
</dbReference>
<dbReference type="InterPro" id="IPR055974">
    <property type="entry name" value="DUF7552"/>
</dbReference>
<organism evidence="3 4">
    <name type="scientific">Natronoarchaeum mannanilyticum</name>
    <dbReference type="NCBI Taxonomy" id="926360"/>
    <lineage>
        <taxon>Archaea</taxon>
        <taxon>Methanobacteriati</taxon>
        <taxon>Methanobacteriota</taxon>
        <taxon>Stenosarchaea group</taxon>
        <taxon>Halobacteria</taxon>
        <taxon>Halobacteriales</taxon>
        <taxon>Natronoarchaeaceae</taxon>
    </lineage>
</organism>
<evidence type="ECO:0000256" key="1">
    <source>
        <dbReference type="SAM" id="MobiDB-lite"/>
    </source>
</evidence>
<dbReference type="Proteomes" id="UP001500420">
    <property type="component" value="Unassembled WGS sequence"/>
</dbReference>
<feature type="compositionally biased region" description="Low complexity" evidence="1">
    <location>
        <begin position="80"/>
        <end position="94"/>
    </location>
</feature>
<feature type="region of interest" description="Disordered" evidence="1">
    <location>
        <begin position="79"/>
        <end position="130"/>
    </location>
</feature>
<name>A0AAV3T9U5_9EURY</name>
<proteinExistence type="predicted"/>
<comment type="caution">
    <text evidence="3">The sequence shown here is derived from an EMBL/GenBank/DDBJ whole genome shotgun (WGS) entry which is preliminary data.</text>
</comment>
<dbReference type="Pfam" id="PF24422">
    <property type="entry name" value="DUF7552"/>
    <property type="match status" value="1"/>
</dbReference>
<keyword evidence="4" id="KW-1185">Reference proteome</keyword>
<evidence type="ECO:0000313" key="3">
    <source>
        <dbReference type="EMBL" id="GAA0667886.1"/>
    </source>
</evidence>